<dbReference type="PANTHER" id="PTHR30514">
    <property type="entry name" value="GLUCOKINASE"/>
    <property type="match status" value="1"/>
</dbReference>
<dbReference type="EMBL" id="CP147251">
    <property type="protein sequence ID" value="WYJ75560.1"/>
    <property type="molecule type" value="Genomic_DNA"/>
</dbReference>
<dbReference type="InterPro" id="IPR009057">
    <property type="entry name" value="Homeodomain-like_sf"/>
</dbReference>
<dbReference type="Proteomes" id="UP000664701">
    <property type="component" value="Chromosome"/>
</dbReference>
<dbReference type="Pfam" id="PF01418">
    <property type="entry name" value="HTH_6"/>
    <property type="match status" value="1"/>
</dbReference>
<keyword evidence="7" id="KW-1185">Reference proteome</keyword>
<dbReference type="Gene3D" id="3.40.50.10490">
    <property type="entry name" value="Glucose-6-phosphate isomerase like protein, domain 1"/>
    <property type="match status" value="1"/>
</dbReference>
<dbReference type="PANTHER" id="PTHR30514:SF1">
    <property type="entry name" value="HTH-TYPE TRANSCRIPTIONAL REGULATOR HEXR-RELATED"/>
    <property type="match status" value="1"/>
</dbReference>
<dbReference type="RefSeq" id="WP_207871739.1">
    <property type="nucleotide sequence ID" value="NZ_CP147251.1"/>
</dbReference>
<dbReference type="InterPro" id="IPR036388">
    <property type="entry name" value="WH-like_DNA-bd_sf"/>
</dbReference>
<organism evidence="6 7">
    <name type="scientific">Candidatus Enterococcus lowellii</name>
    <dbReference type="NCBI Taxonomy" id="2230877"/>
    <lineage>
        <taxon>Bacteria</taxon>
        <taxon>Bacillati</taxon>
        <taxon>Bacillota</taxon>
        <taxon>Bacilli</taxon>
        <taxon>Lactobacillales</taxon>
        <taxon>Enterococcaceae</taxon>
        <taxon>Enterococcus</taxon>
    </lineage>
</organism>
<evidence type="ECO:0000313" key="7">
    <source>
        <dbReference type="Proteomes" id="UP000664701"/>
    </source>
</evidence>
<protein>
    <submittedName>
        <fullName evidence="6">Uncharacterized protein</fullName>
    </submittedName>
</protein>
<dbReference type="InterPro" id="IPR001347">
    <property type="entry name" value="SIS_dom"/>
</dbReference>
<dbReference type="PROSITE" id="PS51071">
    <property type="entry name" value="HTH_RPIR"/>
    <property type="match status" value="1"/>
</dbReference>
<dbReference type="Gene3D" id="1.10.10.10">
    <property type="entry name" value="Winged helix-like DNA-binding domain superfamily/Winged helix DNA-binding domain"/>
    <property type="match status" value="1"/>
</dbReference>
<proteinExistence type="predicted"/>
<dbReference type="InterPro" id="IPR000281">
    <property type="entry name" value="HTH_RpiR"/>
</dbReference>
<dbReference type="InterPro" id="IPR035472">
    <property type="entry name" value="RpiR-like_SIS"/>
</dbReference>
<evidence type="ECO:0000259" key="4">
    <source>
        <dbReference type="PROSITE" id="PS51071"/>
    </source>
</evidence>
<dbReference type="CDD" id="cd05013">
    <property type="entry name" value="SIS_RpiR"/>
    <property type="match status" value="1"/>
</dbReference>
<dbReference type="Pfam" id="PF01380">
    <property type="entry name" value="SIS"/>
    <property type="match status" value="1"/>
</dbReference>
<keyword evidence="1" id="KW-0805">Transcription regulation</keyword>
<feature type="domain" description="SIS" evidence="5">
    <location>
        <begin position="105"/>
        <end position="255"/>
    </location>
</feature>
<evidence type="ECO:0000259" key="5">
    <source>
        <dbReference type="PROSITE" id="PS51464"/>
    </source>
</evidence>
<feature type="domain" description="HTH rpiR-type" evidence="4">
    <location>
        <begin position="1"/>
        <end position="73"/>
    </location>
</feature>
<keyword evidence="2" id="KW-0238">DNA-binding</keyword>
<dbReference type="SUPFAM" id="SSF53697">
    <property type="entry name" value="SIS domain"/>
    <property type="match status" value="1"/>
</dbReference>
<dbReference type="InterPro" id="IPR047640">
    <property type="entry name" value="RpiR-like"/>
</dbReference>
<evidence type="ECO:0000256" key="1">
    <source>
        <dbReference type="ARBA" id="ARBA00023015"/>
    </source>
</evidence>
<evidence type="ECO:0000256" key="3">
    <source>
        <dbReference type="ARBA" id="ARBA00023163"/>
    </source>
</evidence>
<accession>A0ABZ2SKP8</accession>
<dbReference type="SUPFAM" id="SSF46689">
    <property type="entry name" value="Homeodomain-like"/>
    <property type="match status" value="1"/>
</dbReference>
<reference evidence="6 7" key="1">
    <citation type="submission" date="2024-03" db="EMBL/GenBank/DDBJ databases">
        <title>The Genome Sequence of Enterococcus sp. DIV2402.</title>
        <authorList>
            <consortium name="The Broad Institute Genomics Platform"/>
            <consortium name="The Broad Institute Microbial Omics Core"/>
            <consortium name="The Broad Institute Genomic Center for Infectious Diseases"/>
            <person name="Earl A."/>
            <person name="Manson A."/>
            <person name="Gilmore M."/>
            <person name="Schwartman J."/>
            <person name="Shea T."/>
            <person name="Abouelleil A."/>
            <person name="Cao P."/>
            <person name="Chapman S."/>
            <person name="Cusick C."/>
            <person name="Young S."/>
            <person name="Neafsey D."/>
            <person name="Nusbaum C."/>
            <person name="Birren B."/>
        </authorList>
    </citation>
    <scope>NUCLEOTIDE SEQUENCE [LARGE SCALE GENOMIC DNA]</scope>
    <source>
        <strain evidence="6 7">DIV2402</strain>
    </source>
</reference>
<evidence type="ECO:0000313" key="6">
    <source>
        <dbReference type="EMBL" id="WYJ75560.1"/>
    </source>
</evidence>
<keyword evidence="3" id="KW-0804">Transcription</keyword>
<sequence>MLFLDYVPELTPLEFEIYRFVAQHLDAVSKIKIKELANHTHTSATSITRFCKKFECASFSEFKIKLRMYNDSLQKSKIAESDETQYMDFLQRVNQPFLQEKIDQAVSLLREKQLVLFIGSGTSETIAAYGSLYFTNLAKTALKIEDPSNYPIEWFSEEILEKVCVIVLSISGETKEMIHYLQRLNQKKCCIIAITNSETSTISRLSDLTIPYFIERETIYKSSNNTDKTIELTSQVPALFLLEKIAKRLHLNHEIH</sequence>
<dbReference type="PROSITE" id="PS51464">
    <property type="entry name" value="SIS"/>
    <property type="match status" value="1"/>
</dbReference>
<gene>
    <name evidence="6" type="ORF">DOK78_000135</name>
</gene>
<dbReference type="InterPro" id="IPR046348">
    <property type="entry name" value="SIS_dom_sf"/>
</dbReference>
<evidence type="ECO:0000256" key="2">
    <source>
        <dbReference type="ARBA" id="ARBA00023125"/>
    </source>
</evidence>
<name>A0ABZ2SKP8_9ENTE</name>